<evidence type="ECO:0000313" key="13">
    <source>
        <dbReference type="Proteomes" id="UP000490939"/>
    </source>
</evidence>
<evidence type="ECO:0000256" key="4">
    <source>
        <dbReference type="ARBA" id="ARBA00023163"/>
    </source>
</evidence>
<dbReference type="Gene3D" id="2.60.40.3960">
    <property type="entry name" value="Velvet domain"/>
    <property type="match status" value="1"/>
</dbReference>
<evidence type="ECO:0000256" key="3">
    <source>
        <dbReference type="ARBA" id="ARBA00023015"/>
    </source>
</evidence>
<dbReference type="Proteomes" id="UP000490939">
    <property type="component" value="Unassembled WGS sequence"/>
</dbReference>
<dbReference type="PANTHER" id="PTHR33572:SF3">
    <property type="entry name" value="VELVET COMPLEX SUBUNIT B"/>
    <property type="match status" value="1"/>
</dbReference>
<keyword evidence="4" id="KW-0804">Transcription</keyword>
<evidence type="ECO:0000313" key="12">
    <source>
        <dbReference type="Proteomes" id="UP000447873"/>
    </source>
</evidence>
<dbReference type="Pfam" id="PF11754">
    <property type="entry name" value="Velvet"/>
    <property type="match status" value="1"/>
</dbReference>
<evidence type="ECO:0000259" key="8">
    <source>
        <dbReference type="PROSITE" id="PS51821"/>
    </source>
</evidence>
<evidence type="ECO:0000313" key="10">
    <source>
        <dbReference type="EMBL" id="KAE9969567.1"/>
    </source>
</evidence>
<comment type="caution">
    <text evidence="11">The sequence shown here is derived from an EMBL/GenBank/DDBJ whole genome shotgun (WGS) entry which is preliminary data.</text>
</comment>
<dbReference type="EMBL" id="WNWQ01000543">
    <property type="protein sequence ID" value="KAE9966266.1"/>
    <property type="molecule type" value="Genomic_DNA"/>
</dbReference>
<keyword evidence="2" id="KW-0749">Sporulation</keyword>
<name>A0A8H3ZD49_VENIN</name>
<evidence type="ECO:0000256" key="6">
    <source>
        <dbReference type="ARBA" id="ARBA00038045"/>
    </source>
</evidence>
<reference evidence="11 13" key="1">
    <citation type="submission" date="2019-07" db="EMBL/GenBank/DDBJ databases">
        <title>Venturia inaequalis Genome Resource.</title>
        <authorList>
            <person name="Lichtner F.J."/>
        </authorList>
    </citation>
    <scope>NUCLEOTIDE SEQUENCE [LARGE SCALE GENOMIC DNA]</scope>
    <source>
        <strain evidence="10 12">120213</strain>
        <strain evidence="9">Bline_iso_100314</strain>
        <strain evidence="11 13">DMI_063113</strain>
    </source>
</reference>
<dbReference type="PANTHER" id="PTHR33572">
    <property type="entry name" value="SPORE DEVELOPMENT REGULATOR VOSA"/>
    <property type="match status" value="1"/>
</dbReference>
<evidence type="ECO:0000256" key="5">
    <source>
        <dbReference type="ARBA" id="ARBA00023242"/>
    </source>
</evidence>
<evidence type="ECO:0000313" key="11">
    <source>
        <dbReference type="EMBL" id="KAE9994704.1"/>
    </source>
</evidence>
<dbReference type="EMBL" id="WNWR01000003">
    <property type="protein sequence ID" value="KAE9994704.1"/>
    <property type="molecule type" value="Genomic_DNA"/>
</dbReference>
<dbReference type="InterPro" id="IPR037525">
    <property type="entry name" value="Velvet_dom"/>
</dbReference>
<keyword evidence="13" id="KW-1185">Reference proteome</keyword>
<feature type="region of interest" description="Disordered" evidence="7">
    <location>
        <begin position="1"/>
        <end position="81"/>
    </location>
</feature>
<dbReference type="AlphaFoldDB" id="A0A8H3ZD49"/>
<protein>
    <recommendedName>
        <fullName evidence="8">Velvet domain-containing protein</fullName>
    </recommendedName>
</protein>
<gene>
    <name evidence="9" type="ORF">BLS_007123</name>
    <name evidence="11" type="ORF">EG327_005150</name>
    <name evidence="10" type="ORF">EG328_006810</name>
</gene>
<accession>A0A8H3ZD49</accession>
<organism evidence="11 13">
    <name type="scientific">Venturia inaequalis</name>
    <name type="common">Apple scab fungus</name>
    <dbReference type="NCBI Taxonomy" id="5025"/>
    <lineage>
        <taxon>Eukaryota</taxon>
        <taxon>Fungi</taxon>
        <taxon>Dikarya</taxon>
        <taxon>Ascomycota</taxon>
        <taxon>Pezizomycotina</taxon>
        <taxon>Dothideomycetes</taxon>
        <taxon>Pleosporomycetidae</taxon>
        <taxon>Venturiales</taxon>
        <taxon>Venturiaceae</taxon>
        <taxon>Venturia</taxon>
    </lineage>
</organism>
<dbReference type="EMBL" id="WNWS01000363">
    <property type="protein sequence ID" value="KAE9969567.1"/>
    <property type="molecule type" value="Genomic_DNA"/>
</dbReference>
<dbReference type="OrthoDB" id="1746739at2759"/>
<keyword evidence="5" id="KW-0539">Nucleus</keyword>
<dbReference type="GO" id="GO:0030435">
    <property type="term" value="P:sporulation resulting in formation of a cellular spore"/>
    <property type="evidence" value="ECO:0007669"/>
    <property type="project" value="UniProtKB-KW"/>
</dbReference>
<dbReference type="GO" id="GO:0005634">
    <property type="term" value="C:nucleus"/>
    <property type="evidence" value="ECO:0007669"/>
    <property type="project" value="UniProtKB-SubCell"/>
</dbReference>
<dbReference type="PROSITE" id="PS51821">
    <property type="entry name" value="VELVET"/>
    <property type="match status" value="1"/>
</dbReference>
<sequence length="457" mass="50223">MDHNQAPNGQGYAHPQSHHPQQHQQQTYSGIPPPQQHQQHHLQHTQPYPHAQSGGPVSLPYHPNYSQQQQLPPPHTHHQLPHLAQMPSMTHNMNGMPNPMGIPISNMNMNGIGGMTAMGSHMGMAGHMMPQQPQQSRSNPLESVSLVHDGKIYSLEVVQQPVRARMCGFGDKDRRPITPPPCVKLVIRDQASGDILEPTEDANQFVLLVDLWNAEGTQEVSLVRHSNSSPAISISAATTAPYPPPAERPYLGLLGPGELHNYFMSTGDHAAAANLQQFLPNQQNVAMYRNPVTGQPGYAQQHPGQPGQVQHPSFGTTQTVPIPIMPIPSNGMFTKNLIGSLCANATRLNDTDNKPGYWFILQDLSVRTEGHFRLKLSFIDISPPEGSHEPVNKSKVPVLASTFTDIFQVYSAKKFPGVIESTELSKCFAGQGIKIPIRKDGNAKNQINAEEYEADEQ</sequence>
<dbReference type="Proteomes" id="UP000447873">
    <property type="component" value="Unassembled WGS sequence"/>
</dbReference>
<dbReference type="InterPro" id="IPR038491">
    <property type="entry name" value="Velvet_dom_sf"/>
</dbReference>
<keyword evidence="3" id="KW-0805">Transcription regulation</keyword>
<comment type="subcellular location">
    <subcellularLocation>
        <location evidence="1">Nucleus</location>
    </subcellularLocation>
</comment>
<feature type="domain" description="Velvet" evidence="8">
    <location>
        <begin position="148"/>
        <end position="438"/>
    </location>
</feature>
<proteinExistence type="inferred from homology"/>
<evidence type="ECO:0000313" key="9">
    <source>
        <dbReference type="EMBL" id="KAE9966266.1"/>
    </source>
</evidence>
<evidence type="ECO:0000256" key="2">
    <source>
        <dbReference type="ARBA" id="ARBA00022969"/>
    </source>
</evidence>
<dbReference type="InterPro" id="IPR021740">
    <property type="entry name" value="Velvet"/>
</dbReference>
<evidence type="ECO:0000256" key="1">
    <source>
        <dbReference type="ARBA" id="ARBA00004123"/>
    </source>
</evidence>
<dbReference type="Proteomes" id="UP000433883">
    <property type="component" value="Unassembled WGS sequence"/>
</dbReference>
<evidence type="ECO:0000256" key="7">
    <source>
        <dbReference type="SAM" id="MobiDB-lite"/>
    </source>
</evidence>
<comment type="similarity">
    <text evidence="6">Belongs to the velvet family. VelB subfamily.</text>
</comment>